<dbReference type="PIRSF" id="PIRSF006060">
    <property type="entry name" value="AA_transporter"/>
    <property type="match status" value="1"/>
</dbReference>
<feature type="transmembrane region" description="Helical" evidence="6">
    <location>
        <begin position="497"/>
        <end position="518"/>
    </location>
</feature>
<feature type="transmembrane region" description="Helical" evidence="6">
    <location>
        <begin position="261"/>
        <end position="285"/>
    </location>
</feature>
<evidence type="ECO:0000313" key="8">
    <source>
        <dbReference type="EMBL" id="PJF17371.1"/>
    </source>
</evidence>
<proteinExistence type="predicted"/>
<feature type="transmembrane region" description="Helical" evidence="6">
    <location>
        <begin position="469"/>
        <end position="491"/>
    </location>
</feature>
<sequence length="531" mass="57082">MSKGIWNSLTRRKPIAKSLEQTSGEKHLTWYDLTAYGIAATVGSGIYVTCGRIAKDMAGPSVVFSTGIAGLLSLFTGICYLEFASSLPIAGSGYAYFYTLMGEFLGWLIGWNLTLEYAFAAAAIAGGWSQYLVSVFAQAGWKVPEVLYHVPLTTMGGIDFRINVMAAVVILLIGGIVSRGLKFGAIITNCITALNLGIILFILGVGSMYVEKSNWTPFMPHGLNGVFSGSGEMFFSYIGYDTISSLAGEAINPGRDLPIAVLLTVGTATVLYMGVGLVLTGMKSYLLLDERSPLAHAFVQVGAPWASYVVAICALFTMAATMFACLMGQPKIFQAIAKDGLLPRLFARENHHGTPVAGVSMTAILTAAMALFLDVDNGLIDMISFGTLLGMSILCSGLLVVRFEQHRPISKLGTALSVIYLLGTIVSTVVYNTDHFFGYITAAVTMLVPFLGLCYLFAAYSGYLASTSLAFSTPLMPLFPCVAMAANSFMMLQMEKVLIGFFQFSAWTAIGLLIYFTYGINNSQLIHDEEK</sequence>
<feature type="transmembrane region" description="Helical" evidence="6">
    <location>
        <begin position="379"/>
        <end position="400"/>
    </location>
</feature>
<dbReference type="InterPro" id="IPR029485">
    <property type="entry name" value="CAT_C"/>
</dbReference>
<feature type="transmembrane region" description="Helical" evidence="6">
    <location>
        <begin position="117"/>
        <end position="140"/>
    </location>
</feature>
<feature type="transmembrane region" description="Helical" evidence="6">
    <location>
        <begin position="190"/>
        <end position="210"/>
    </location>
</feature>
<feature type="transmembrane region" description="Helical" evidence="6">
    <location>
        <begin position="412"/>
        <end position="430"/>
    </location>
</feature>
<dbReference type="PANTHER" id="PTHR43243:SF4">
    <property type="entry name" value="CATIONIC AMINO ACID TRANSPORTER 4"/>
    <property type="match status" value="1"/>
</dbReference>
<feature type="transmembrane region" description="Helical" evidence="6">
    <location>
        <begin position="222"/>
        <end position="240"/>
    </location>
</feature>
<dbReference type="Gene3D" id="1.20.1740.10">
    <property type="entry name" value="Amino acid/polyamine transporter I"/>
    <property type="match status" value="1"/>
</dbReference>
<protein>
    <submittedName>
        <fullName evidence="8">Amino acid permease</fullName>
    </submittedName>
</protein>
<keyword evidence="2" id="KW-0813">Transport</keyword>
<evidence type="ECO:0000256" key="2">
    <source>
        <dbReference type="ARBA" id="ARBA00022448"/>
    </source>
</evidence>
<organism evidence="8 9">
    <name type="scientific">Paramicrosporidium saccamoebae</name>
    <dbReference type="NCBI Taxonomy" id="1246581"/>
    <lineage>
        <taxon>Eukaryota</taxon>
        <taxon>Fungi</taxon>
        <taxon>Fungi incertae sedis</taxon>
        <taxon>Cryptomycota</taxon>
        <taxon>Cryptomycota incertae sedis</taxon>
        <taxon>Paramicrosporidium</taxon>
    </lineage>
</organism>
<feature type="transmembrane region" description="Helical" evidence="6">
    <location>
        <begin position="305"/>
        <end position="328"/>
    </location>
</feature>
<evidence type="ECO:0000313" key="9">
    <source>
        <dbReference type="Proteomes" id="UP000240830"/>
    </source>
</evidence>
<evidence type="ECO:0000256" key="5">
    <source>
        <dbReference type="ARBA" id="ARBA00023136"/>
    </source>
</evidence>
<comment type="caution">
    <text evidence="8">The sequence shown here is derived from an EMBL/GenBank/DDBJ whole genome shotgun (WGS) entry which is preliminary data.</text>
</comment>
<dbReference type="Proteomes" id="UP000240830">
    <property type="component" value="Unassembled WGS sequence"/>
</dbReference>
<dbReference type="Pfam" id="PF13906">
    <property type="entry name" value="AA_permease_C"/>
    <property type="match status" value="1"/>
</dbReference>
<evidence type="ECO:0000256" key="3">
    <source>
        <dbReference type="ARBA" id="ARBA00022692"/>
    </source>
</evidence>
<dbReference type="GO" id="GO:0015171">
    <property type="term" value="F:amino acid transmembrane transporter activity"/>
    <property type="evidence" value="ECO:0007669"/>
    <property type="project" value="TreeGrafter"/>
</dbReference>
<name>A0A2H9THY9_9FUNG</name>
<feature type="transmembrane region" description="Helical" evidence="6">
    <location>
        <begin position="33"/>
        <end position="50"/>
    </location>
</feature>
<feature type="transmembrane region" description="Helical" evidence="6">
    <location>
        <begin position="436"/>
        <end position="457"/>
    </location>
</feature>
<evidence type="ECO:0000256" key="1">
    <source>
        <dbReference type="ARBA" id="ARBA00004141"/>
    </source>
</evidence>
<dbReference type="GO" id="GO:0016020">
    <property type="term" value="C:membrane"/>
    <property type="evidence" value="ECO:0007669"/>
    <property type="project" value="UniProtKB-SubCell"/>
</dbReference>
<feature type="transmembrane region" description="Helical" evidence="6">
    <location>
        <begin position="89"/>
        <end position="110"/>
    </location>
</feature>
<comment type="subcellular location">
    <subcellularLocation>
        <location evidence="1">Membrane</location>
        <topology evidence="1">Multi-pass membrane protein</topology>
    </subcellularLocation>
</comment>
<gene>
    <name evidence="8" type="ORF">PSACC_02864</name>
</gene>
<dbReference type="STRING" id="1246581.A0A2H9THY9"/>
<feature type="transmembrane region" description="Helical" evidence="6">
    <location>
        <begin position="160"/>
        <end position="178"/>
    </location>
</feature>
<dbReference type="InterPro" id="IPR002293">
    <property type="entry name" value="AA/rel_permease1"/>
</dbReference>
<keyword evidence="4 6" id="KW-1133">Transmembrane helix</keyword>
<feature type="transmembrane region" description="Helical" evidence="6">
    <location>
        <begin position="62"/>
        <end position="83"/>
    </location>
</feature>
<dbReference type="PANTHER" id="PTHR43243">
    <property type="entry name" value="INNER MEMBRANE TRANSPORTER YGJI-RELATED"/>
    <property type="match status" value="1"/>
</dbReference>
<dbReference type="Pfam" id="PF13520">
    <property type="entry name" value="AA_permease_2"/>
    <property type="match status" value="1"/>
</dbReference>
<feature type="transmembrane region" description="Helical" evidence="6">
    <location>
        <begin position="354"/>
        <end position="373"/>
    </location>
</feature>
<keyword evidence="5 6" id="KW-0472">Membrane</keyword>
<feature type="domain" description="Cationic amino acid transporter C-terminal" evidence="7">
    <location>
        <begin position="471"/>
        <end position="523"/>
    </location>
</feature>
<dbReference type="OrthoDB" id="5982228at2759"/>
<evidence type="ECO:0000256" key="6">
    <source>
        <dbReference type="SAM" id="Phobius"/>
    </source>
</evidence>
<accession>A0A2H9THY9</accession>
<dbReference type="EMBL" id="MTSL01000178">
    <property type="protein sequence ID" value="PJF17371.1"/>
    <property type="molecule type" value="Genomic_DNA"/>
</dbReference>
<evidence type="ECO:0000256" key="4">
    <source>
        <dbReference type="ARBA" id="ARBA00022989"/>
    </source>
</evidence>
<evidence type="ECO:0000259" key="7">
    <source>
        <dbReference type="Pfam" id="PF13906"/>
    </source>
</evidence>
<dbReference type="AlphaFoldDB" id="A0A2H9THY9"/>
<keyword evidence="9" id="KW-1185">Reference proteome</keyword>
<reference evidence="8 9" key="1">
    <citation type="submission" date="2016-10" db="EMBL/GenBank/DDBJ databases">
        <title>The genome of Paramicrosporidium saccamoebae is the missing link in understanding Cryptomycota and Microsporidia evolution.</title>
        <authorList>
            <person name="Quandt C.A."/>
            <person name="Beaudet D."/>
            <person name="Corsaro D."/>
            <person name="Michel R."/>
            <person name="Corradi N."/>
            <person name="James T."/>
        </authorList>
    </citation>
    <scope>NUCLEOTIDE SEQUENCE [LARGE SCALE GENOMIC DNA]</scope>
    <source>
        <strain evidence="8 9">KSL3</strain>
    </source>
</reference>
<keyword evidence="3 6" id="KW-0812">Transmembrane</keyword>